<dbReference type="GO" id="GO:0046464">
    <property type="term" value="P:acylglycerol catabolic process"/>
    <property type="evidence" value="ECO:0007669"/>
    <property type="project" value="TreeGrafter"/>
</dbReference>
<dbReference type="AlphaFoldDB" id="A0A4V2YPI8"/>
<protein>
    <submittedName>
        <fullName evidence="2">Alpha/beta fold hydrolase</fullName>
    </submittedName>
</protein>
<dbReference type="OrthoDB" id="8871309at2"/>
<dbReference type="InterPro" id="IPR000073">
    <property type="entry name" value="AB_hydrolase_1"/>
</dbReference>
<name>A0A4V2YPI8_9ACTN</name>
<dbReference type="Gene3D" id="3.40.50.1820">
    <property type="entry name" value="alpha/beta hydrolase"/>
    <property type="match status" value="1"/>
</dbReference>
<dbReference type="Pfam" id="PF00561">
    <property type="entry name" value="Abhydrolase_1"/>
    <property type="match status" value="1"/>
</dbReference>
<dbReference type="PANTHER" id="PTHR43798">
    <property type="entry name" value="MONOACYLGLYCEROL LIPASE"/>
    <property type="match status" value="1"/>
</dbReference>
<keyword evidence="3" id="KW-1185">Reference proteome</keyword>
<accession>A0A4V2YPI8</accession>
<keyword evidence="2" id="KW-0378">Hydrolase</keyword>
<dbReference type="SUPFAM" id="SSF53474">
    <property type="entry name" value="alpha/beta-Hydrolases"/>
    <property type="match status" value="1"/>
</dbReference>
<dbReference type="GO" id="GO:0047372">
    <property type="term" value="F:monoacylglycerol lipase activity"/>
    <property type="evidence" value="ECO:0007669"/>
    <property type="project" value="TreeGrafter"/>
</dbReference>
<dbReference type="GO" id="GO:0016020">
    <property type="term" value="C:membrane"/>
    <property type="evidence" value="ECO:0007669"/>
    <property type="project" value="TreeGrafter"/>
</dbReference>
<evidence type="ECO:0000313" key="2">
    <source>
        <dbReference type="EMBL" id="TDD58397.1"/>
    </source>
</evidence>
<gene>
    <name evidence="2" type="ORF">E1263_19460</name>
</gene>
<feature type="domain" description="AB hydrolase-1" evidence="1">
    <location>
        <begin position="63"/>
        <end position="167"/>
    </location>
</feature>
<dbReference type="PANTHER" id="PTHR43798:SF5">
    <property type="entry name" value="MONOACYLGLYCEROL LIPASE ABHD6"/>
    <property type="match status" value="1"/>
</dbReference>
<evidence type="ECO:0000259" key="1">
    <source>
        <dbReference type="Pfam" id="PF00561"/>
    </source>
</evidence>
<organism evidence="2 3">
    <name type="scientific">Kribbella antibiotica</name>
    <dbReference type="NCBI Taxonomy" id="190195"/>
    <lineage>
        <taxon>Bacteria</taxon>
        <taxon>Bacillati</taxon>
        <taxon>Actinomycetota</taxon>
        <taxon>Actinomycetes</taxon>
        <taxon>Propionibacteriales</taxon>
        <taxon>Kribbellaceae</taxon>
        <taxon>Kribbella</taxon>
    </lineage>
</organism>
<comment type="caution">
    <text evidence="2">The sequence shown here is derived from an EMBL/GenBank/DDBJ whole genome shotgun (WGS) entry which is preliminary data.</text>
</comment>
<proteinExistence type="predicted"/>
<evidence type="ECO:0000313" key="3">
    <source>
        <dbReference type="Proteomes" id="UP000295124"/>
    </source>
</evidence>
<reference evidence="2 3" key="1">
    <citation type="submission" date="2019-03" db="EMBL/GenBank/DDBJ databases">
        <title>Draft genome sequences of novel Actinobacteria.</title>
        <authorList>
            <person name="Sahin N."/>
            <person name="Ay H."/>
            <person name="Saygin H."/>
        </authorList>
    </citation>
    <scope>NUCLEOTIDE SEQUENCE [LARGE SCALE GENOMIC DNA]</scope>
    <source>
        <strain evidence="2 3">JCM 13523</strain>
    </source>
</reference>
<dbReference type="InterPro" id="IPR029058">
    <property type="entry name" value="AB_hydrolase_fold"/>
</dbReference>
<dbReference type="Proteomes" id="UP000295124">
    <property type="component" value="Unassembled WGS sequence"/>
</dbReference>
<dbReference type="InterPro" id="IPR050266">
    <property type="entry name" value="AB_hydrolase_sf"/>
</dbReference>
<sequence length="296" mass="32081">MTWSTFFCVTGVGHFTSAQAQASYLALYDELIAAIPGERETRDVSTTYGQVRVYRFGSAEGTPFVLLHGRGATSAMWEPNIPALAAERTVYAIDSLGEPGRSIQTLPIASSADQAAWLTEVFDVLGIEKAHVAGLSGGGWLTFNLALHSPSRIATATLIEPANVLAHFSKKFLLGGFSLLPGLPQSFGDRFLGWVSGDPDMTQPIARLLTTGMRAYRMHLPIPNYGTDDLLRSLQVPVLALLGGRSVVHDPLEAARRAQTLIPHNETELWPEATHALSGEFPDQLNARLLNFAERA</sequence>
<dbReference type="EMBL" id="SMKX01000053">
    <property type="protein sequence ID" value="TDD58397.1"/>
    <property type="molecule type" value="Genomic_DNA"/>
</dbReference>